<feature type="region of interest" description="Disordered" evidence="1">
    <location>
        <begin position="107"/>
        <end position="147"/>
    </location>
</feature>
<dbReference type="Proteomes" id="UP000005857">
    <property type="component" value="Segment"/>
</dbReference>
<evidence type="ECO:0000313" key="4">
    <source>
        <dbReference type="Proteomes" id="UP000005857"/>
    </source>
</evidence>
<feature type="region of interest" description="Disordered" evidence="1">
    <location>
        <begin position="1"/>
        <end position="35"/>
    </location>
</feature>
<dbReference type="OrthoDB" id="15816at10239"/>
<dbReference type="EMBL" id="JN698994">
    <property type="protein sequence ID" value="AER47651.1"/>
    <property type="molecule type" value="Genomic_DNA"/>
</dbReference>
<dbReference type="SMART" id="SM00507">
    <property type="entry name" value="HNHc"/>
    <property type="match status" value="1"/>
</dbReference>
<dbReference type="GO" id="GO:0008270">
    <property type="term" value="F:zinc ion binding"/>
    <property type="evidence" value="ECO:0007669"/>
    <property type="project" value="InterPro"/>
</dbReference>
<dbReference type="GO" id="GO:0004519">
    <property type="term" value="F:endonuclease activity"/>
    <property type="evidence" value="ECO:0007669"/>
    <property type="project" value="InterPro"/>
</dbReference>
<dbReference type="KEGG" id="vg:18990095"/>
<evidence type="ECO:0000259" key="2">
    <source>
        <dbReference type="SMART" id="SM00507"/>
    </source>
</evidence>
<feature type="compositionally biased region" description="Basic residues" evidence="1">
    <location>
        <begin position="110"/>
        <end position="126"/>
    </location>
</feature>
<feature type="compositionally biased region" description="Basic residues" evidence="1">
    <location>
        <begin position="1"/>
        <end position="19"/>
    </location>
</feature>
<proteinExistence type="predicted"/>
<dbReference type="Gene3D" id="1.10.30.50">
    <property type="match status" value="1"/>
</dbReference>
<organism evidence="3 4">
    <name type="scientific">Mycobacterium phage DS6A</name>
    <dbReference type="NCBI Taxonomy" id="45764"/>
    <lineage>
        <taxon>Viruses</taxon>
        <taxon>Duplodnaviria</taxon>
        <taxon>Heunggongvirae</taxon>
        <taxon>Uroviricota</taxon>
        <taxon>Caudoviricetes</taxon>
        <taxon>Hnatkovirus</taxon>
        <taxon>Hnatkovirus DS6A</taxon>
    </lineage>
</organism>
<keyword evidence="4" id="KW-1185">Reference proteome</keyword>
<dbReference type="InterPro" id="IPR003615">
    <property type="entry name" value="HNH_nuc"/>
</dbReference>
<reference evidence="3 4" key="1">
    <citation type="journal article" date="2012" name="J. Virol.">
        <title>Complete Genome Sequences of 138 Mycobacteriophages.</title>
        <authorList>
            <consortium name="the Science Education Alliance Phage Hunters Advancing Genomics and Evolutionary Science Program"/>
            <consortium name="the KwaZulu-Natal Research Institute for Tuberculosis and HIV Mycobacterial Genetics Course Students"/>
            <consortium name="the Phage Hunters Integrating Research and Education Program"/>
            <person name="Hatfull G.F."/>
        </authorList>
    </citation>
    <scope>NUCLEOTIDE SEQUENCE [LARGE SCALE GENOMIC DNA]</scope>
</reference>
<accession>G8I4K7</accession>
<evidence type="ECO:0000313" key="3">
    <source>
        <dbReference type="EMBL" id="AER47651.1"/>
    </source>
</evidence>
<dbReference type="InterPro" id="IPR002711">
    <property type="entry name" value="HNH"/>
</dbReference>
<name>G8I4K7_9CAUD</name>
<dbReference type="Pfam" id="PF01844">
    <property type="entry name" value="HNH"/>
    <property type="match status" value="1"/>
</dbReference>
<sequence length="147" mass="16792">MRPSAGRHNRRHHTPRTSQRRSCTTGDRTRAMAGRSVPARLQRACFRRDRYTCDGCGYKGRPNDGTLHCDHIVRRADGGLDVLGNVRTLCVDCHTWVTRQQRAADLKAGRIGRRRPDRQRPKRRRIHPAELLAQPAAPSKGNRTRRA</sequence>
<protein>
    <submittedName>
        <fullName evidence="3">HNH protein</fullName>
    </submittedName>
</protein>
<evidence type="ECO:0000256" key="1">
    <source>
        <dbReference type="SAM" id="MobiDB-lite"/>
    </source>
</evidence>
<feature type="domain" description="HNH nuclease" evidence="2">
    <location>
        <begin position="40"/>
        <end position="95"/>
    </location>
</feature>
<dbReference type="GO" id="GO:0003676">
    <property type="term" value="F:nucleic acid binding"/>
    <property type="evidence" value="ECO:0007669"/>
    <property type="project" value="InterPro"/>
</dbReference>
<dbReference type="RefSeq" id="YP_009018785.1">
    <property type="nucleotide sequence ID" value="NC_023744.1"/>
</dbReference>
<gene>
    <name evidence="3" type="primary">97</name>
    <name evidence="3" type="ORF">DS6A_97</name>
</gene>
<dbReference type="GeneID" id="18990095"/>
<dbReference type="CDD" id="cd00085">
    <property type="entry name" value="HNHc"/>
    <property type="match status" value="1"/>
</dbReference>